<evidence type="ECO:0000313" key="2">
    <source>
        <dbReference type="Proteomes" id="UP000239898"/>
    </source>
</evidence>
<dbReference type="RefSeq" id="WP_128421492.1">
    <property type="nucleotide sequence ID" value="NZ_CP049017.1"/>
</dbReference>
<dbReference type="OrthoDB" id="5998430at2"/>
<gene>
    <name evidence="1" type="ORF">XthCFBP4691_17025</name>
</gene>
<proteinExistence type="predicted"/>
<dbReference type="Proteomes" id="UP000239898">
    <property type="component" value="Unassembled WGS sequence"/>
</dbReference>
<organism evidence="1 2">
    <name type="scientific">Xanthomonas theicola</name>
    <dbReference type="NCBI Taxonomy" id="56464"/>
    <lineage>
        <taxon>Bacteria</taxon>
        <taxon>Pseudomonadati</taxon>
        <taxon>Pseudomonadota</taxon>
        <taxon>Gammaproteobacteria</taxon>
        <taxon>Lysobacterales</taxon>
        <taxon>Lysobacteraceae</taxon>
        <taxon>Xanthomonas</taxon>
    </lineage>
</organism>
<evidence type="ECO:0000313" key="1">
    <source>
        <dbReference type="EMBL" id="PPT83220.1"/>
    </source>
</evidence>
<comment type="caution">
    <text evidence="1">The sequence shown here is derived from an EMBL/GenBank/DDBJ whole genome shotgun (WGS) entry which is preliminary data.</text>
</comment>
<reference evidence="1 2" key="1">
    <citation type="submission" date="2016-08" db="EMBL/GenBank/DDBJ databases">
        <title>Evolution of the type three secretion system and type three effector repertoires in Xanthomonas.</title>
        <authorList>
            <person name="Merda D."/>
            <person name="Briand M."/>
            <person name="Bosis E."/>
            <person name="Rousseau C."/>
            <person name="Portier P."/>
            <person name="Jacques M.-A."/>
            <person name="Fischer-Le Saux M."/>
        </authorList>
    </citation>
    <scope>NUCLEOTIDE SEQUENCE [LARGE SCALE GENOMIC DNA]</scope>
    <source>
        <strain evidence="1 2">CFBP 4691</strain>
    </source>
</reference>
<accession>A0A2S6ZBE3</accession>
<keyword evidence="2" id="KW-1185">Reference proteome</keyword>
<sequence length="98" mass="11033">MSTTSIESLHADLQRLQQVLQGDDHALAGRMVAEHEQRLRQYLQQPGVSRHGLGSLLELQKSVIAQMRRARDEAGDWLRANRQSNNVARAYSQAGSLR</sequence>
<name>A0A2S6ZBE3_9XANT</name>
<evidence type="ECO:0008006" key="3">
    <source>
        <dbReference type="Google" id="ProtNLM"/>
    </source>
</evidence>
<dbReference type="AlphaFoldDB" id="A0A2S6ZBE3"/>
<dbReference type="EMBL" id="MIGX01000119">
    <property type="protein sequence ID" value="PPT83220.1"/>
    <property type="molecule type" value="Genomic_DNA"/>
</dbReference>
<protein>
    <recommendedName>
        <fullName evidence="3">Flagellar protein FliT</fullName>
    </recommendedName>
</protein>